<name>A0ABD5DY30_9ACTN</name>
<dbReference type="InterPro" id="IPR000366">
    <property type="entry name" value="GPCR_STE2"/>
</dbReference>
<feature type="transmembrane region" description="Helical" evidence="2">
    <location>
        <begin position="364"/>
        <end position="389"/>
    </location>
</feature>
<feature type="transmembrane region" description="Helical" evidence="2">
    <location>
        <begin position="261"/>
        <end position="287"/>
    </location>
</feature>
<feature type="region of interest" description="Disordered" evidence="1">
    <location>
        <begin position="1"/>
        <end position="20"/>
    </location>
</feature>
<sequence length="587" mass="58415">MTDPPGAATSTPQGTPAAPPVAARLGRRLPAFIASLLGGAFAAGLGLGALAVLVVVLWVSSPFPDSGPGGALRLAASLWFLGHGTTLTRSSLVTGDSVPLGVVPLLLPLLPLWLLHRAAREAAEPEERGDLLPVRDRGWLGGRGAAVAGVCVGYLLVAGAALLYARGGDPAPEPPSALLHVPPLVGLAVASGVWAAHGRPDPLPALSVRLGARREVLTTVLRAASAAVLGLVAGGALLLVTTLSGDSDAVRGAFDRVTDDWSGLAAVLLLAVALVPNAVLWAASYALGPGLLVGTGHDVALSGAAPLGGLPPFPLLAALPANGDPAPSTWAVLALPPVAAFLGGLLVGRAAAPVRPEEADESAVWSRGTTALTAACAALLAGLAVGALATASAGPLGSGPLRDFGPVGWLTGAAAFVWTAFLGVPTALGLRAWRLRGTAPEPEPIPLPGPGLLGPSSPARTPSGEAVPPGRWWLPRRDREVGAVAVEEGTEAPGREPVEGMEAAEAVEVAESAAAETGGDVGVDAREAGVDLAKDVAEGGDRSKEGITEEIEALLAEVDPKAAPEPGPGAARGEGDEGERGAGEGVR</sequence>
<dbReference type="InterPro" id="IPR045931">
    <property type="entry name" value="DUF6350"/>
</dbReference>
<dbReference type="PRINTS" id="PR00250">
    <property type="entry name" value="GPCRSTE2"/>
</dbReference>
<accession>A0ABD5DY30</accession>
<dbReference type="AlphaFoldDB" id="A0ABD5DY30"/>
<keyword evidence="2" id="KW-0812">Transmembrane</keyword>
<feature type="transmembrane region" description="Helical" evidence="2">
    <location>
        <begin position="216"/>
        <end position="241"/>
    </location>
</feature>
<dbReference type="Pfam" id="PF19877">
    <property type="entry name" value="DUF6350"/>
    <property type="match status" value="1"/>
</dbReference>
<reference evidence="4" key="1">
    <citation type="submission" date="2023-07" db="EMBL/GenBank/DDBJ databases">
        <title>30 novel species of actinomycetes from the DSMZ collection.</title>
        <authorList>
            <person name="Nouioui I."/>
        </authorList>
    </citation>
    <scope>NUCLEOTIDE SEQUENCE [LARGE SCALE GENOMIC DNA]</scope>
    <source>
        <strain evidence="4">DSM 41982</strain>
    </source>
</reference>
<keyword evidence="2" id="KW-0472">Membrane</keyword>
<feature type="transmembrane region" description="Helical" evidence="2">
    <location>
        <begin position="145"/>
        <end position="165"/>
    </location>
</feature>
<feature type="transmembrane region" description="Helical" evidence="2">
    <location>
        <begin position="177"/>
        <end position="196"/>
    </location>
</feature>
<feature type="region of interest" description="Disordered" evidence="1">
    <location>
        <begin position="441"/>
        <end position="470"/>
    </location>
</feature>
<dbReference type="RefSeq" id="WP_311676565.1">
    <property type="nucleotide sequence ID" value="NZ_JAVRER010000002.1"/>
</dbReference>
<feature type="transmembrane region" description="Helical" evidence="2">
    <location>
        <begin position="330"/>
        <end position="352"/>
    </location>
</feature>
<feature type="transmembrane region" description="Helical" evidence="2">
    <location>
        <begin position="409"/>
        <end position="430"/>
    </location>
</feature>
<feature type="transmembrane region" description="Helical" evidence="2">
    <location>
        <begin position="32"/>
        <end position="59"/>
    </location>
</feature>
<organism evidence="3 4">
    <name type="scientific">Streptomyces evansiae</name>
    <dbReference type="NCBI Taxonomy" id="3075535"/>
    <lineage>
        <taxon>Bacteria</taxon>
        <taxon>Bacillati</taxon>
        <taxon>Actinomycetota</taxon>
        <taxon>Actinomycetes</taxon>
        <taxon>Kitasatosporales</taxon>
        <taxon>Streptomycetaceae</taxon>
        <taxon>Streptomyces</taxon>
    </lineage>
</organism>
<keyword evidence="2" id="KW-1133">Transmembrane helix</keyword>
<evidence type="ECO:0000256" key="1">
    <source>
        <dbReference type="SAM" id="MobiDB-lite"/>
    </source>
</evidence>
<dbReference type="EMBL" id="JAVRER010000002">
    <property type="protein sequence ID" value="MDT0414139.1"/>
    <property type="molecule type" value="Genomic_DNA"/>
</dbReference>
<proteinExistence type="predicted"/>
<feature type="compositionally biased region" description="Basic and acidic residues" evidence="1">
    <location>
        <begin position="573"/>
        <end position="587"/>
    </location>
</feature>
<evidence type="ECO:0000256" key="2">
    <source>
        <dbReference type="SAM" id="Phobius"/>
    </source>
</evidence>
<gene>
    <name evidence="3" type="ORF">RM574_01430</name>
</gene>
<evidence type="ECO:0000313" key="3">
    <source>
        <dbReference type="EMBL" id="MDT0414139.1"/>
    </source>
</evidence>
<protein>
    <submittedName>
        <fullName evidence="3">DUF6350 family protein</fullName>
    </submittedName>
</protein>
<feature type="region of interest" description="Disordered" evidence="1">
    <location>
        <begin position="556"/>
        <end position="587"/>
    </location>
</feature>
<comment type="caution">
    <text evidence="3">The sequence shown here is derived from an EMBL/GenBank/DDBJ whole genome shotgun (WGS) entry which is preliminary data.</text>
</comment>
<dbReference type="Proteomes" id="UP001183607">
    <property type="component" value="Unassembled WGS sequence"/>
</dbReference>
<evidence type="ECO:0000313" key="4">
    <source>
        <dbReference type="Proteomes" id="UP001183607"/>
    </source>
</evidence>